<dbReference type="SUPFAM" id="SSF57850">
    <property type="entry name" value="RING/U-box"/>
    <property type="match status" value="1"/>
</dbReference>
<keyword evidence="1" id="KW-0862">Zinc</keyword>
<dbReference type="GO" id="GO:0008270">
    <property type="term" value="F:zinc ion binding"/>
    <property type="evidence" value="ECO:0007669"/>
    <property type="project" value="UniProtKB-KW"/>
</dbReference>
<organism evidence="3 4">
    <name type="scientific">Polarella glacialis</name>
    <name type="common">Dinoflagellate</name>
    <dbReference type="NCBI Taxonomy" id="89957"/>
    <lineage>
        <taxon>Eukaryota</taxon>
        <taxon>Sar</taxon>
        <taxon>Alveolata</taxon>
        <taxon>Dinophyceae</taxon>
        <taxon>Suessiales</taxon>
        <taxon>Suessiaceae</taxon>
        <taxon>Polarella</taxon>
    </lineage>
</organism>
<sequence length="85" mass="9977">KSRRTPEPERLRNSVDRHFPVVSVLGEPTCAICLSAVLSTERARELPCCSNCFHDECIMDWWLQKPLRSWIRQCPMCRHCYDLKA</sequence>
<dbReference type="InterPro" id="IPR001841">
    <property type="entry name" value="Znf_RING"/>
</dbReference>
<reference evidence="3" key="1">
    <citation type="submission" date="2021-02" db="EMBL/GenBank/DDBJ databases">
        <authorList>
            <person name="Dougan E. K."/>
            <person name="Rhodes N."/>
            <person name="Thang M."/>
            <person name="Chan C."/>
        </authorList>
    </citation>
    <scope>NUCLEOTIDE SEQUENCE</scope>
</reference>
<feature type="non-terminal residue" evidence="3">
    <location>
        <position position="1"/>
    </location>
</feature>
<dbReference type="EMBL" id="CAJNNV010008852">
    <property type="protein sequence ID" value="CAE8596723.1"/>
    <property type="molecule type" value="Genomic_DNA"/>
</dbReference>
<gene>
    <name evidence="3" type="ORF">PGLA1383_LOCUS15184</name>
</gene>
<dbReference type="InterPro" id="IPR013083">
    <property type="entry name" value="Znf_RING/FYVE/PHD"/>
</dbReference>
<dbReference type="Proteomes" id="UP000654075">
    <property type="component" value="Unassembled WGS sequence"/>
</dbReference>
<name>A0A813ECW1_POLGL</name>
<keyword evidence="1" id="KW-0479">Metal-binding</keyword>
<dbReference type="OrthoDB" id="8062037at2759"/>
<feature type="domain" description="RING-type" evidence="2">
    <location>
        <begin position="30"/>
        <end position="78"/>
    </location>
</feature>
<comment type="caution">
    <text evidence="3">The sequence shown here is derived from an EMBL/GenBank/DDBJ whole genome shotgun (WGS) entry which is preliminary data.</text>
</comment>
<evidence type="ECO:0000256" key="1">
    <source>
        <dbReference type="PROSITE-ProRule" id="PRU00175"/>
    </source>
</evidence>
<accession>A0A813ECW1</accession>
<evidence type="ECO:0000259" key="2">
    <source>
        <dbReference type="PROSITE" id="PS50089"/>
    </source>
</evidence>
<keyword evidence="4" id="KW-1185">Reference proteome</keyword>
<keyword evidence="1" id="KW-0863">Zinc-finger</keyword>
<dbReference type="Gene3D" id="3.30.40.10">
    <property type="entry name" value="Zinc/RING finger domain, C3HC4 (zinc finger)"/>
    <property type="match status" value="1"/>
</dbReference>
<feature type="non-terminal residue" evidence="3">
    <location>
        <position position="85"/>
    </location>
</feature>
<dbReference type="SMART" id="SM00184">
    <property type="entry name" value="RING"/>
    <property type="match status" value="1"/>
</dbReference>
<dbReference type="Pfam" id="PF13639">
    <property type="entry name" value="zf-RING_2"/>
    <property type="match status" value="1"/>
</dbReference>
<proteinExistence type="predicted"/>
<protein>
    <recommendedName>
        <fullName evidence="2">RING-type domain-containing protein</fullName>
    </recommendedName>
</protein>
<evidence type="ECO:0000313" key="4">
    <source>
        <dbReference type="Proteomes" id="UP000654075"/>
    </source>
</evidence>
<dbReference type="AlphaFoldDB" id="A0A813ECW1"/>
<dbReference type="PROSITE" id="PS50089">
    <property type="entry name" value="ZF_RING_2"/>
    <property type="match status" value="1"/>
</dbReference>
<evidence type="ECO:0000313" key="3">
    <source>
        <dbReference type="EMBL" id="CAE8596723.1"/>
    </source>
</evidence>